<gene>
    <name evidence="3" type="ORF">QWZ12_20705</name>
</gene>
<keyword evidence="4" id="KW-1185">Reference proteome</keyword>
<organism evidence="3 4">
    <name type="scientific">Methylobacterium adhaesivum</name>
    <dbReference type="NCBI Taxonomy" id="333297"/>
    <lineage>
        <taxon>Bacteria</taxon>
        <taxon>Pseudomonadati</taxon>
        <taxon>Pseudomonadota</taxon>
        <taxon>Alphaproteobacteria</taxon>
        <taxon>Hyphomicrobiales</taxon>
        <taxon>Methylobacteriaceae</taxon>
        <taxon>Methylobacterium</taxon>
    </lineage>
</organism>
<evidence type="ECO:0000256" key="2">
    <source>
        <dbReference type="SAM" id="SignalP"/>
    </source>
</evidence>
<dbReference type="RefSeq" id="WP_238225250.1">
    <property type="nucleotide sequence ID" value="NZ_BPQD01000011.1"/>
</dbReference>
<feature type="chain" id="PRO_5046783861" evidence="2">
    <location>
        <begin position="24"/>
        <end position="280"/>
    </location>
</feature>
<keyword evidence="2" id="KW-0732">Signal</keyword>
<accession>A0ABT8BMM1</accession>
<protein>
    <submittedName>
        <fullName evidence="3">Uncharacterized protein</fullName>
    </submittedName>
</protein>
<sequence length="280" mass="30603">MTRIATLTGLVLFLALPAAPALATGEILFEKAKGWDIERPAPSAKAQTCMMSKSYKDPADDNAENALIFALAGDQALMTFVYEHWTWDKDEKIRVPFLLDKRVVIAKSTWTGDGKVLSTVLPDSIVPNMLAAKKMVLKLDGADADFDLAGFPEAYESLRRCDVTPAKAAPAAPQPSETRIKAFFLGAMFEAAMKECDVPTTGKQRTAFGEKLGVLRKEMGPLEAELQAGVDKRSEPRCPPTQDAPKLQRSVQDFIDKTPEDFMVAVETRAAEAEKAEPKP</sequence>
<evidence type="ECO:0000313" key="3">
    <source>
        <dbReference type="EMBL" id="MDN3593024.1"/>
    </source>
</evidence>
<feature type="signal peptide" evidence="2">
    <location>
        <begin position="1"/>
        <end position="23"/>
    </location>
</feature>
<name>A0ABT8BMM1_9HYPH</name>
<proteinExistence type="predicted"/>
<dbReference type="Proteomes" id="UP001224644">
    <property type="component" value="Unassembled WGS sequence"/>
</dbReference>
<evidence type="ECO:0000256" key="1">
    <source>
        <dbReference type="SAM" id="MobiDB-lite"/>
    </source>
</evidence>
<comment type="caution">
    <text evidence="3">The sequence shown here is derived from an EMBL/GenBank/DDBJ whole genome shotgun (WGS) entry which is preliminary data.</text>
</comment>
<evidence type="ECO:0000313" key="4">
    <source>
        <dbReference type="Proteomes" id="UP001224644"/>
    </source>
</evidence>
<reference evidence="4" key="1">
    <citation type="journal article" date="2019" name="Int. J. Syst. Evol. Microbiol.">
        <title>The Global Catalogue of Microorganisms (GCM) 10K type strain sequencing project: providing services to taxonomists for standard genome sequencing and annotation.</title>
        <authorList>
            <consortium name="The Broad Institute Genomics Platform"/>
            <consortium name="The Broad Institute Genome Sequencing Center for Infectious Disease"/>
            <person name="Wu L."/>
            <person name="Ma J."/>
        </authorList>
    </citation>
    <scope>NUCLEOTIDE SEQUENCE [LARGE SCALE GENOMIC DNA]</scope>
    <source>
        <strain evidence="4">CECT 7069</strain>
    </source>
</reference>
<dbReference type="EMBL" id="JAUFPX010000020">
    <property type="protein sequence ID" value="MDN3593024.1"/>
    <property type="molecule type" value="Genomic_DNA"/>
</dbReference>
<feature type="region of interest" description="Disordered" evidence="1">
    <location>
        <begin position="227"/>
        <end position="251"/>
    </location>
</feature>